<dbReference type="AlphaFoldDB" id="A0A1D8N3F2"/>
<dbReference type="RefSeq" id="XP_499680.2">
    <property type="nucleotide sequence ID" value="XM_499680.3"/>
</dbReference>
<dbReference type="InterPro" id="IPR059120">
    <property type="entry name" value="Cullin-like_AB"/>
</dbReference>
<dbReference type="Pfam" id="PF10557">
    <property type="entry name" value="Cullin_Nedd8"/>
    <property type="match status" value="1"/>
</dbReference>
<dbReference type="InterPro" id="IPR036317">
    <property type="entry name" value="Cullin_homology_sf"/>
</dbReference>
<dbReference type="InterPro" id="IPR019559">
    <property type="entry name" value="Cullin_neddylation_domain"/>
</dbReference>
<evidence type="ECO:0000256" key="1">
    <source>
        <dbReference type="ARBA" id="ARBA00006019"/>
    </source>
</evidence>
<dbReference type="VEuPathDB" id="FungiDB:YALI1_A02568g"/>
<dbReference type="GeneID" id="2906137"/>
<evidence type="ECO:0000256" key="3">
    <source>
        <dbReference type="RuleBase" id="RU003829"/>
    </source>
</evidence>
<dbReference type="SUPFAM" id="SSF46785">
    <property type="entry name" value="Winged helix' DNA-binding domain"/>
    <property type="match status" value="1"/>
</dbReference>
<dbReference type="Gene3D" id="3.30.230.130">
    <property type="entry name" value="Cullin, Chain C, Domain 2"/>
    <property type="match status" value="1"/>
</dbReference>
<protein>
    <recommendedName>
        <fullName evidence="4">Cullin family profile domain-containing protein</fullName>
    </recommendedName>
</protein>
<dbReference type="Gene3D" id="1.10.10.10">
    <property type="entry name" value="Winged helix-like DNA-binding domain superfamily/Winged helix DNA-binding domain"/>
    <property type="match status" value="1"/>
</dbReference>
<dbReference type="VEuPathDB" id="FungiDB:YALI0_A02200g"/>
<accession>A0A1D8N3F2</accession>
<dbReference type="InterPro" id="IPR036390">
    <property type="entry name" value="WH_DNA-bd_sf"/>
</dbReference>
<evidence type="ECO:0000259" key="4">
    <source>
        <dbReference type="PROSITE" id="PS50069"/>
    </source>
</evidence>
<evidence type="ECO:0000256" key="2">
    <source>
        <dbReference type="PROSITE-ProRule" id="PRU00330"/>
    </source>
</evidence>
<dbReference type="InterPro" id="IPR016159">
    <property type="entry name" value="Cullin_repeat-like_dom_sf"/>
</dbReference>
<dbReference type="SUPFAM" id="SSF75632">
    <property type="entry name" value="Cullin homology domain"/>
    <property type="match status" value="1"/>
</dbReference>
<dbReference type="InterPro" id="IPR045093">
    <property type="entry name" value="Cullin"/>
</dbReference>
<organism evidence="5 6">
    <name type="scientific">Yarrowia lipolytica</name>
    <name type="common">Candida lipolytica</name>
    <dbReference type="NCBI Taxonomy" id="4952"/>
    <lineage>
        <taxon>Eukaryota</taxon>
        <taxon>Fungi</taxon>
        <taxon>Dikarya</taxon>
        <taxon>Ascomycota</taxon>
        <taxon>Saccharomycotina</taxon>
        <taxon>Dipodascomycetes</taxon>
        <taxon>Dipodascales</taxon>
        <taxon>Dipodascales incertae sedis</taxon>
        <taxon>Yarrowia</taxon>
    </lineage>
</organism>
<dbReference type="EMBL" id="CP017553">
    <property type="protein sequence ID" value="AOW00166.1"/>
    <property type="molecule type" value="Genomic_DNA"/>
</dbReference>
<comment type="similarity">
    <text evidence="1 2 3">Belongs to the cullin family.</text>
</comment>
<dbReference type="GO" id="GO:0006511">
    <property type="term" value="P:ubiquitin-dependent protein catabolic process"/>
    <property type="evidence" value="ECO:0007669"/>
    <property type="project" value="InterPro"/>
</dbReference>
<gene>
    <name evidence="5" type="ORF">YALI1_A02568g</name>
</gene>
<dbReference type="Gene3D" id="1.20.1310.10">
    <property type="entry name" value="Cullin Repeats"/>
    <property type="match status" value="2"/>
</dbReference>
<dbReference type="Proteomes" id="UP000182444">
    <property type="component" value="Chromosome 1A"/>
</dbReference>
<dbReference type="InterPro" id="IPR036388">
    <property type="entry name" value="WH-like_DNA-bd_sf"/>
</dbReference>
<proteinExistence type="inferred from homology"/>
<dbReference type="FunFam" id="1.20.1310.10:FF:000055">
    <property type="entry name" value="Cullin family protein"/>
    <property type="match status" value="1"/>
</dbReference>
<sequence>MKFGGQSLVLTSMKRGIERHVGKFYTRKIAAKNIKVERRQSSNDGEAIQRFFEQQQQVLLAQTKIIALDGGAVTVPEEELYRMVETFCRHGKGAQCWQSLFKECIEPLTTKCLENIEAISQAGLKSITAAFLDEYDMWRSRILKLQLIYFYLDRSFLLQSGNGGSDILRRCQDLVRDRIYAVISQRVETDFASIFANLVRGASDSALLLQQCENVVRELCGESSEQYQRIIKTVAVQSRLYFKLQAEKWQIMSPVQYLQLVVDTQVTEHRRIQELIKDSSRVEMIMSALPEEMIVPHVQFIRRGVTESFEDELMFPYIRQLSLLSFEGSEQQLRIGDIFRQWIETVLGPTFTNIDIVVQSYHKSSRVTEALADADLINKAPDWVAGFRNSMRGKRNLSEQLAKFSDSLLRKGAKGGDSLKNTADVKTLTFLLSCIPEKDVFEVYYKRYLSKRLLVGRALGLESESELLTILRDEFGPELTESMETMLKDVRTNSPATMAQYRDSEIYTKYGNFDLNVNMLSQNAWPQFPASTSPIRLPSQMYSQLDNFSKFLSQDPKNTKKKVTWQHALSSCTIRAHLNEDTKEFDVSLHQALVMMQFVDEKKRPHITFADLLAATGISERELTMSLHSLMTPKVKILIKEEGDETRYKFNWNFSSKLRRVKVPSVARGADDIMLPHKAIQDTLERDRNMEIQAVIIRIMKARRTVGHAELVMEVLDKTKSRGILEVADVKKNISKLITDDFISRQGRDVYDYVA</sequence>
<dbReference type="InterPro" id="IPR016158">
    <property type="entry name" value="Cullin_homology"/>
</dbReference>
<name>A0A1D8N3F2_YARLL</name>
<dbReference type="SUPFAM" id="SSF74788">
    <property type="entry name" value="Cullin repeat-like"/>
    <property type="match status" value="1"/>
</dbReference>
<dbReference type="KEGG" id="yli:2906137"/>
<dbReference type="Pfam" id="PF26557">
    <property type="entry name" value="Cullin_AB"/>
    <property type="match status" value="1"/>
</dbReference>
<dbReference type="eggNOG" id="KOG2167">
    <property type="taxonomic scope" value="Eukaryota"/>
</dbReference>
<dbReference type="SMART" id="SM00884">
    <property type="entry name" value="Cullin_Nedd8"/>
    <property type="match status" value="1"/>
</dbReference>
<reference evidence="5 6" key="1">
    <citation type="journal article" date="2016" name="PLoS ONE">
        <title>Sequence Assembly of Yarrowia lipolytica Strain W29/CLIB89 Shows Transposable Element Diversity.</title>
        <authorList>
            <person name="Magnan C."/>
            <person name="Yu J."/>
            <person name="Chang I."/>
            <person name="Jahn E."/>
            <person name="Kanomata Y."/>
            <person name="Wu J."/>
            <person name="Zeller M."/>
            <person name="Oakes M."/>
            <person name="Baldi P."/>
            <person name="Sandmeyer S."/>
        </authorList>
    </citation>
    <scope>NUCLEOTIDE SEQUENCE [LARGE SCALE GENOMIC DNA]</scope>
    <source>
        <strain evidence="6">CLIB89(W29)</strain>
    </source>
</reference>
<dbReference type="InterPro" id="IPR001373">
    <property type="entry name" value="Cullin_N"/>
</dbReference>
<dbReference type="GO" id="GO:0031625">
    <property type="term" value="F:ubiquitin protein ligase binding"/>
    <property type="evidence" value="ECO:0007669"/>
    <property type="project" value="InterPro"/>
</dbReference>
<dbReference type="SMART" id="SM00182">
    <property type="entry name" value="CULLIN"/>
    <property type="match status" value="1"/>
</dbReference>
<dbReference type="PANTHER" id="PTHR11932">
    <property type="entry name" value="CULLIN"/>
    <property type="match status" value="1"/>
</dbReference>
<dbReference type="PROSITE" id="PS50069">
    <property type="entry name" value="CULLIN_2"/>
    <property type="match status" value="1"/>
</dbReference>
<evidence type="ECO:0000313" key="6">
    <source>
        <dbReference type="Proteomes" id="UP000182444"/>
    </source>
</evidence>
<dbReference type="Pfam" id="PF00888">
    <property type="entry name" value="Cullin"/>
    <property type="match status" value="1"/>
</dbReference>
<evidence type="ECO:0000313" key="5">
    <source>
        <dbReference type="EMBL" id="AOW00166.1"/>
    </source>
</evidence>
<feature type="domain" description="Cullin family profile" evidence="4">
    <location>
        <begin position="396"/>
        <end position="631"/>
    </location>
</feature>